<organism evidence="1 2">
    <name type="scientific">Collimonas pratensis</name>
    <dbReference type="NCBI Taxonomy" id="279113"/>
    <lineage>
        <taxon>Bacteria</taxon>
        <taxon>Pseudomonadati</taxon>
        <taxon>Pseudomonadota</taxon>
        <taxon>Betaproteobacteria</taxon>
        <taxon>Burkholderiales</taxon>
        <taxon>Oxalobacteraceae</taxon>
        <taxon>Collimonas</taxon>
    </lineage>
</organism>
<proteinExistence type="predicted"/>
<name>A0A127Q3W0_9BURK</name>
<sequence>MPPQLMGIMPNNTGGFGAIEPAARVFARNELVPLQSQFMALNDWLGIEVVKFEKYELLTGDGNKQ</sequence>
<accession>A0A127Q3W0</accession>
<protein>
    <submittedName>
        <fullName evidence="1">Phage portal family protein</fullName>
    </submittedName>
</protein>
<dbReference type="PATRIC" id="fig|279113.9.peg.2317"/>
<dbReference type="Proteomes" id="UP000074561">
    <property type="component" value="Chromosome"/>
</dbReference>
<reference evidence="1 2" key="1">
    <citation type="submission" date="2015-11" db="EMBL/GenBank/DDBJ databases">
        <title>Exploring the genomic traits of fungus-feeding bacterial genus Collimonas.</title>
        <authorList>
            <person name="Song C."/>
            <person name="Schmidt R."/>
            <person name="de Jager V."/>
            <person name="Krzyzanowska D."/>
            <person name="Jongedijk E."/>
            <person name="Cankar K."/>
            <person name="Beekwilder J."/>
            <person name="van Veen A."/>
            <person name="de Boer W."/>
            <person name="van Veen J.A."/>
            <person name="Garbeva P."/>
        </authorList>
    </citation>
    <scope>NUCLEOTIDE SEQUENCE [LARGE SCALE GENOMIC DNA]</scope>
    <source>
        <strain evidence="1 2">Ter91</strain>
    </source>
</reference>
<evidence type="ECO:0000313" key="2">
    <source>
        <dbReference type="Proteomes" id="UP000074561"/>
    </source>
</evidence>
<dbReference type="STRING" id="279113.CPter91_2344"/>
<gene>
    <name evidence="1" type="ORF">CPter91_2344</name>
</gene>
<dbReference type="KEGG" id="cpra:CPter91_2344"/>
<dbReference type="EMBL" id="CP013234">
    <property type="protein sequence ID" value="AMP04707.1"/>
    <property type="molecule type" value="Genomic_DNA"/>
</dbReference>
<evidence type="ECO:0000313" key="1">
    <source>
        <dbReference type="EMBL" id="AMP04707.1"/>
    </source>
</evidence>
<dbReference type="AlphaFoldDB" id="A0A127Q3W0"/>